<name>A0A8C0WF24_CASCN</name>
<feature type="region of interest" description="Disordered" evidence="1">
    <location>
        <begin position="114"/>
        <end position="135"/>
    </location>
</feature>
<reference evidence="2" key="1">
    <citation type="submission" date="2023-09" db="UniProtKB">
        <authorList>
            <consortium name="Ensembl"/>
        </authorList>
    </citation>
    <scope>IDENTIFICATION</scope>
</reference>
<evidence type="ECO:0000313" key="2">
    <source>
        <dbReference type="Ensembl" id="ENSCCNP00000009191.1"/>
    </source>
</evidence>
<protein>
    <submittedName>
        <fullName evidence="2">Uncharacterized protein</fullName>
    </submittedName>
</protein>
<accession>A0A8C0WF24</accession>
<evidence type="ECO:0000256" key="1">
    <source>
        <dbReference type="SAM" id="MobiDB-lite"/>
    </source>
</evidence>
<sequence>MSASDTPKSKFDTSSFPPVSTPAPPPKPLSKRSCCHLSGSSPHPPDAHPCPRGPSLTLLYGAGRFLPPPPAAPRAMAGRFLMGPPPRFTRAAACAPLMMSSRDMSILSAMAGAESGLGSSPRVSTPARHFRRRARSSGAAALERKLIGRGARAGRTGACVPGPGLGGRCFGGAGRGAVVFVPSRADVDAANGRAGRRVIRWRRCEGREVGGACTPLPLRLAKGSA</sequence>
<feature type="region of interest" description="Disordered" evidence="1">
    <location>
        <begin position="1"/>
        <end position="50"/>
    </location>
</feature>
<dbReference type="Ensembl" id="ENSCCNT00000012115.1">
    <property type="protein sequence ID" value="ENSCCNP00000009191.1"/>
    <property type="gene ID" value="ENSCCNG00000009721.1"/>
</dbReference>
<dbReference type="AlphaFoldDB" id="A0A8C0WF24"/>
<proteinExistence type="predicted"/>
<organism evidence="2">
    <name type="scientific">Castor canadensis</name>
    <name type="common">American beaver</name>
    <dbReference type="NCBI Taxonomy" id="51338"/>
    <lineage>
        <taxon>Eukaryota</taxon>
        <taxon>Metazoa</taxon>
        <taxon>Chordata</taxon>
        <taxon>Craniata</taxon>
        <taxon>Vertebrata</taxon>
        <taxon>Euteleostomi</taxon>
        <taxon>Mammalia</taxon>
        <taxon>Eutheria</taxon>
        <taxon>Euarchontoglires</taxon>
        <taxon>Glires</taxon>
        <taxon>Rodentia</taxon>
        <taxon>Castorimorpha</taxon>
        <taxon>Castoridae</taxon>
        <taxon>Castor</taxon>
    </lineage>
</organism>
<feature type="compositionally biased region" description="Pro residues" evidence="1">
    <location>
        <begin position="19"/>
        <end position="28"/>
    </location>
</feature>